<evidence type="ECO:0000259" key="1">
    <source>
        <dbReference type="Pfam" id="PF14780"/>
    </source>
</evidence>
<sequence>MDAQDPAARRYVLPECHAVARAKFSLDSDSHPGRATRTNPVYANVRAHAHLHGASVASVQRLAGQPYAALVQHDRQLLWRLHYRNRNQHRSGVHFRRLQALRRVLRAWDAAGPHALVRGLAQQCLAAAAAAAAGNRTADARWEALPCAVHVRALAARLAEVVRLAGVARDTCRAVFGHFTALVRQTLFMPLALVVVGVAARLHVVFGVWRSDLVDVYGVLHAWLPGLPACPESLAGGARELLLPPPPLLVEPDVLAGELSRAEGKPSAARDALAIRACAAESVRSGGDDTLDAVGAVDTRDSLDSLDSLGPPLPAASARRRRARDMFLDLFD</sequence>
<gene>
    <name evidence="2" type="ORF">LPJ53_003883</name>
</gene>
<name>A0A9W7Y123_9FUNG</name>
<evidence type="ECO:0000313" key="3">
    <source>
        <dbReference type="Proteomes" id="UP001149813"/>
    </source>
</evidence>
<dbReference type="Pfam" id="PF14780">
    <property type="entry name" value="NEPRO_N"/>
    <property type="match status" value="1"/>
</dbReference>
<dbReference type="InterPro" id="IPR027951">
    <property type="entry name" value="Nepro_N"/>
</dbReference>
<dbReference type="Proteomes" id="UP001149813">
    <property type="component" value="Unassembled WGS sequence"/>
</dbReference>
<keyword evidence="3" id="KW-1185">Reference proteome</keyword>
<proteinExistence type="predicted"/>
<protein>
    <recommendedName>
        <fullName evidence="1">Nucleolus and neural progenitor protein-like N-terminal domain-containing protein</fullName>
    </recommendedName>
</protein>
<evidence type="ECO:0000313" key="2">
    <source>
        <dbReference type="EMBL" id="KAJ1721605.1"/>
    </source>
</evidence>
<dbReference type="AlphaFoldDB" id="A0A9W7Y123"/>
<dbReference type="EMBL" id="JANBOJ010000160">
    <property type="protein sequence ID" value="KAJ1721605.1"/>
    <property type="molecule type" value="Genomic_DNA"/>
</dbReference>
<feature type="domain" description="Nucleolus and neural progenitor protein-like N-terminal" evidence="1">
    <location>
        <begin position="72"/>
        <end position="220"/>
    </location>
</feature>
<dbReference type="OrthoDB" id="114080at2759"/>
<organism evidence="2 3">
    <name type="scientific">Coemansia erecta</name>
    <dbReference type="NCBI Taxonomy" id="147472"/>
    <lineage>
        <taxon>Eukaryota</taxon>
        <taxon>Fungi</taxon>
        <taxon>Fungi incertae sedis</taxon>
        <taxon>Zoopagomycota</taxon>
        <taxon>Kickxellomycotina</taxon>
        <taxon>Kickxellomycetes</taxon>
        <taxon>Kickxellales</taxon>
        <taxon>Kickxellaceae</taxon>
        <taxon>Coemansia</taxon>
    </lineage>
</organism>
<comment type="caution">
    <text evidence="2">The sequence shown here is derived from an EMBL/GenBank/DDBJ whole genome shotgun (WGS) entry which is preliminary data.</text>
</comment>
<accession>A0A9W7Y123</accession>
<reference evidence="2" key="1">
    <citation type="submission" date="2022-07" db="EMBL/GenBank/DDBJ databases">
        <title>Phylogenomic reconstructions and comparative analyses of Kickxellomycotina fungi.</title>
        <authorList>
            <person name="Reynolds N.K."/>
            <person name="Stajich J.E."/>
            <person name="Barry K."/>
            <person name="Grigoriev I.V."/>
            <person name="Crous P."/>
            <person name="Smith M.E."/>
        </authorList>
    </citation>
    <scope>NUCLEOTIDE SEQUENCE</scope>
    <source>
        <strain evidence="2">NBRC 32514</strain>
    </source>
</reference>